<organism evidence="3">
    <name type="scientific">Octactis speculum</name>
    <dbReference type="NCBI Taxonomy" id="3111310"/>
    <lineage>
        <taxon>Eukaryota</taxon>
        <taxon>Sar</taxon>
        <taxon>Stramenopiles</taxon>
        <taxon>Ochrophyta</taxon>
        <taxon>Dictyochophyceae</taxon>
        <taxon>Dictyochales</taxon>
        <taxon>Dictyochaceae</taxon>
        <taxon>Octactis</taxon>
    </lineage>
</organism>
<dbReference type="PANTHER" id="PTHR31735">
    <property type="entry name" value="VACUOLAR MEMBRANE PROTEIN YPL162C"/>
    <property type="match status" value="1"/>
</dbReference>
<feature type="region of interest" description="Disordered" evidence="1">
    <location>
        <begin position="232"/>
        <end position="252"/>
    </location>
</feature>
<dbReference type="GO" id="GO:0016020">
    <property type="term" value="C:membrane"/>
    <property type="evidence" value="ECO:0007669"/>
    <property type="project" value="TreeGrafter"/>
</dbReference>
<keyword evidence="2" id="KW-1133">Transmembrane helix</keyword>
<feature type="transmembrane region" description="Helical" evidence="2">
    <location>
        <begin position="139"/>
        <end position="158"/>
    </location>
</feature>
<feature type="transmembrane region" description="Helical" evidence="2">
    <location>
        <begin position="82"/>
        <end position="102"/>
    </location>
</feature>
<keyword evidence="2" id="KW-0472">Membrane</keyword>
<name>A0A7S2F0K7_9STRA</name>
<dbReference type="PANTHER" id="PTHR31735:SF1">
    <property type="entry name" value="VACUOLAR MEMBRANE PROTEIN YPL162C"/>
    <property type="match status" value="1"/>
</dbReference>
<sequence>MTDKCLLLTGTFAYVIQILLGIAAGLSLVFKRHIEKPQRPWIIWAFDVGKQIVGGGFVHFSNILVSAFLEGSVEDDDSDQCAWYFLNFFIDCTLGVFIVYLAHSFLCRLGKYINGPESVLAHIGEYGDPPALRVWGIQLGVWLVALLLNKLLVLGLFYSTREQMNKFGNWLFGPVQDDPQTELVIVMVACPWFLTMLQYWCFDRFLKASAAPPEPATSFSFGEQLSKESYVPITEPRESNTQDPLLQPAPAL</sequence>
<dbReference type="Pfam" id="PF12400">
    <property type="entry name" value="STIMATE"/>
    <property type="match status" value="1"/>
</dbReference>
<dbReference type="EMBL" id="HBGS01000151">
    <property type="protein sequence ID" value="CAD9368246.1"/>
    <property type="molecule type" value="Transcribed_RNA"/>
</dbReference>
<feature type="transmembrane region" description="Helical" evidence="2">
    <location>
        <begin position="6"/>
        <end position="29"/>
    </location>
</feature>
<dbReference type="AlphaFoldDB" id="A0A7S2F0K7"/>
<evidence type="ECO:0000313" key="3">
    <source>
        <dbReference type="EMBL" id="CAD9368246.1"/>
    </source>
</evidence>
<evidence type="ECO:0000256" key="2">
    <source>
        <dbReference type="SAM" id="Phobius"/>
    </source>
</evidence>
<accession>A0A7S2F0K7</accession>
<protein>
    <submittedName>
        <fullName evidence="3">Uncharacterized protein</fullName>
    </submittedName>
</protein>
<reference evidence="3" key="1">
    <citation type="submission" date="2021-01" db="EMBL/GenBank/DDBJ databases">
        <authorList>
            <person name="Corre E."/>
            <person name="Pelletier E."/>
            <person name="Niang G."/>
            <person name="Scheremetjew M."/>
            <person name="Finn R."/>
            <person name="Kale V."/>
            <person name="Holt S."/>
            <person name="Cochrane G."/>
            <person name="Meng A."/>
            <person name="Brown T."/>
            <person name="Cohen L."/>
        </authorList>
    </citation>
    <scope>NUCLEOTIDE SEQUENCE</scope>
    <source>
        <strain evidence="3">CCMP1381</strain>
    </source>
</reference>
<gene>
    <name evidence="3" type="ORF">DSPE1174_LOCUS78</name>
</gene>
<evidence type="ECO:0000256" key="1">
    <source>
        <dbReference type="SAM" id="MobiDB-lite"/>
    </source>
</evidence>
<keyword evidence="2" id="KW-0812">Transmembrane</keyword>
<dbReference type="InterPro" id="IPR022127">
    <property type="entry name" value="STIMATE/YPL162C"/>
</dbReference>
<proteinExistence type="predicted"/>